<dbReference type="Gene3D" id="3.40.50.880">
    <property type="match status" value="1"/>
</dbReference>
<reference evidence="11" key="1">
    <citation type="submission" date="2017-04" db="EMBL/GenBank/DDBJ databases">
        <authorList>
            <person name="Varghese N."/>
            <person name="Submissions S."/>
        </authorList>
    </citation>
    <scope>NUCLEOTIDE SEQUENCE [LARGE SCALE GENOMIC DNA]</scope>
    <source>
        <strain evidence="11">VKM Ac-2121</strain>
    </source>
</reference>
<keyword evidence="5" id="KW-0378">Hydrolase</keyword>
<evidence type="ECO:0000256" key="3">
    <source>
        <dbReference type="ARBA" id="ARBA00012756"/>
    </source>
</evidence>
<dbReference type="EC" id="3.2.1.23" evidence="3"/>
<dbReference type="Proteomes" id="UP000193711">
    <property type="component" value="Unassembled WGS sequence"/>
</dbReference>
<evidence type="ECO:0000256" key="6">
    <source>
        <dbReference type="ARBA" id="ARBA00022833"/>
    </source>
</evidence>
<dbReference type="GO" id="GO:0009341">
    <property type="term" value="C:beta-galactosidase complex"/>
    <property type="evidence" value="ECO:0007669"/>
    <property type="project" value="InterPro"/>
</dbReference>
<dbReference type="AlphaFoldDB" id="A0A1X7P1A2"/>
<proteinExistence type="inferred from homology"/>
<evidence type="ECO:0000259" key="9">
    <source>
        <dbReference type="Pfam" id="PF08532"/>
    </source>
</evidence>
<keyword evidence="6" id="KW-0862">Zinc</keyword>
<comment type="similarity">
    <text evidence="2">Belongs to the glycosyl hydrolase 42 family.</text>
</comment>
<evidence type="ECO:0000313" key="11">
    <source>
        <dbReference type="Proteomes" id="UP000193711"/>
    </source>
</evidence>
<accession>A0A1X7P1A2</accession>
<dbReference type="STRING" id="1891671.SAMN06295885_2384"/>
<dbReference type="CDD" id="cd03143">
    <property type="entry name" value="A4_beta-galactosidase_middle_domain"/>
    <property type="match status" value="1"/>
</dbReference>
<dbReference type="OrthoDB" id="9800974at2"/>
<evidence type="ECO:0000259" key="8">
    <source>
        <dbReference type="Pfam" id="PF02449"/>
    </source>
</evidence>
<dbReference type="RefSeq" id="WP_085476798.1">
    <property type="nucleotide sequence ID" value="NZ_FXBM01000002.1"/>
</dbReference>
<evidence type="ECO:0000256" key="1">
    <source>
        <dbReference type="ARBA" id="ARBA00001412"/>
    </source>
</evidence>
<name>A0A1X7P1A2_9MICO</name>
<keyword evidence="4" id="KW-0479">Metal-binding</keyword>
<feature type="domain" description="Glycoside hydrolase family 42 N-terminal" evidence="8">
    <location>
        <begin position="14"/>
        <end position="391"/>
    </location>
</feature>
<protein>
    <recommendedName>
        <fullName evidence="3">beta-galactosidase</fullName>
        <ecNumber evidence="3">3.2.1.23</ecNumber>
    </recommendedName>
</protein>
<dbReference type="SUPFAM" id="SSF51445">
    <property type="entry name" value="(Trans)glycosidases"/>
    <property type="match status" value="1"/>
</dbReference>
<dbReference type="InterPro" id="IPR013738">
    <property type="entry name" value="Beta_galactosidase_Trimer"/>
</dbReference>
<comment type="catalytic activity">
    <reaction evidence="1">
        <text>Hydrolysis of terminal non-reducing beta-D-galactose residues in beta-D-galactosides.</text>
        <dbReference type="EC" id="3.2.1.23"/>
    </reaction>
</comment>
<keyword evidence="7" id="KW-0326">Glycosidase</keyword>
<keyword evidence="11" id="KW-1185">Reference proteome</keyword>
<organism evidence="10 11">
    <name type="scientific">Rathayibacter oskolensis</name>
    <dbReference type="NCBI Taxonomy" id="1891671"/>
    <lineage>
        <taxon>Bacteria</taxon>
        <taxon>Bacillati</taxon>
        <taxon>Actinomycetota</taxon>
        <taxon>Actinomycetes</taxon>
        <taxon>Micrococcales</taxon>
        <taxon>Microbacteriaceae</taxon>
        <taxon>Rathayibacter</taxon>
    </lineage>
</organism>
<evidence type="ECO:0000256" key="2">
    <source>
        <dbReference type="ARBA" id="ARBA00005940"/>
    </source>
</evidence>
<dbReference type="InterPro" id="IPR029062">
    <property type="entry name" value="Class_I_gatase-like"/>
</dbReference>
<dbReference type="InterPro" id="IPR017853">
    <property type="entry name" value="GH"/>
</dbReference>
<evidence type="ECO:0000313" key="10">
    <source>
        <dbReference type="EMBL" id="SMH44541.1"/>
    </source>
</evidence>
<dbReference type="GO" id="GO:0004565">
    <property type="term" value="F:beta-galactosidase activity"/>
    <property type="evidence" value="ECO:0007669"/>
    <property type="project" value="UniProtKB-EC"/>
</dbReference>
<feature type="domain" description="Beta-galactosidase trimerisation" evidence="9">
    <location>
        <begin position="403"/>
        <end position="630"/>
    </location>
</feature>
<evidence type="ECO:0000256" key="7">
    <source>
        <dbReference type="ARBA" id="ARBA00023295"/>
    </source>
</evidence>
<dbReference type="SUPFAM" id="SSF52317">
    <property type="entry name" value="Class I glutamine amidotransferase-like"/>
    <property type="match status" value="1"/>
</dbReference>
<gene>
    <name evidence="10" type="ORF">SAMN06295885_2384</name>
</gene>
<dbReference type="GO" id="GO:0046872">
    <property type="term" value="F:metal ion binding"/>
    <property type="evidence" value="ECO:0007669"/>
    <property type="project" value="UniProtKB-KW"/>
</dbReference>
<dbReference type="GO" id="GO:0005975">
    <property type="term" value="P:carbohydrate metabolic process"/>
    <property type="evidence" value="ECO:0007669"/>
    <property type="project" value="InterPro"/>
</dbReference>
<dbReference type="PANTHER" id="PTHR36447:SF2">
    <property type="entry name" value="BETA-GALACTOSIDASE YESZ"/>
    <property type="match status" value="1"/>
</dbReference>
<dbReference type="EMBL" id="FXBM01000002">
    <property type="protein sequence ID" value="SMH44541.1"/>
    <property type="molecule type" value="Genomic_DNA"/>
</dbReference>
<dbReference type="InterPro" id="IPR003476">
    <property type="entry name" value="Glyco_hydro_42"/>
</dbReference>
<dbReference type="Pfam" id="PF02449">
    <property type="entry name" value="Glyco_hydro_42"/>
    <property type="match status" value="1"/>
</dbReference>
<dbReference type="Gene3D" id="3.20.20.80">
    <property type="entry name" value="Glycosidases"/>
    <property type="match status" value="1"/>
</dbReference>
<dbReference type="InterPro" id="IPR013529">
    <property type="entry name" value="Glyco_hydro_42_N"/>
</dbReference>
<evidence type="ECO:0000256" key="5">
    <source>
        <dbReference type="ARBA" id="ARBA00022801"/>
    </source>
</evidence>
<evidence type="ECO:0000256" key="4">
    <source>
        <dbReference type="ARBA" id="ARBA00022723"/>
    </source>
</evidence>
<dbReference type="PANTHER" id="PTHR36447">
    <property type="entry name" value="BETA-GALACTOSIDASE GANA"/>
    <property type="match status" value="1"/>
</dbReference>
<dbReference type="Pfam" id="PF08532">
    <property type="entry name" value="Glyco_hydro_42M"/>
    <property type="match status" value="1"/>
</dbReference>
<sequence>MPYTPPQVLFGAAYYHEYQPTTRLRQDFEEMAAAGFTVIRIGESVWSTWEPEDDTFDLEWITPVLDTAQEFGIGVILGTPTYAIPPWLQRRYPEINVEIATGRPFGWGMRQEIDVAHAAFRFHVERVVRRILERHAEHPSIIGFQVDNEPGAWQIFNHQAFERFRDHLRHSYGTVDRLNEEWGLTYWSHRLTDWSDLWRPDANFLPQYDLAWRLFQADLLTEYMRWQTGIVEEYAGERFVMTCMSYSRPTLRDDAIGAMMTVTAGNPYYKAQDSLALPDTETKPQTWWTQGTWALYHSADWMYGTRHEPFLVTEVGAQSIGFSSMNNPGYPGQRRQGVWALISRGAQMIEYWHWHTLHFGPETYWGGVLPHSQKPGRTYREIAAIGAELGELGDRIVGLAPDAQVGVLYDHASKWTLERFGPLGGPDGMPVPDSYSPLVEAFVRGAFDAGLQTRLFHASGLLEHDPATVAAEQPVFVVSAYYAADDAVLAWLLAYAEAGGHLVLGPRTGYADTQARARLEVAPGGGLAAAAGAWYDEYTNPEQPVPVLAVEVDGLPPLVVPSGAGVTSWIEDYEVTEASVLARYDHPFHGDYAAVTTRAHGAGRVSTVGGLPDPRFASAVLSWAGEVAGLSPWRPEAGSVRVHSAVNARGERLHVVQNWSWEPASVAVPFAAEDLHSGEALASGSLLALGAWDVRVLVTAA</sequence>